<sequence length="299" mass="33910">VKILYCESYKLMDTDKRNEIARRRRRQRLISTSATGTEDPGPALSEHFGWTVLGRERVADGTFPHLTVSCEHLGKGGGNDSESVVPEEVGDRISIPENVGKDQLNTKESSAEQHQAVNAISLHEEPVVTTGLNRKPTENRTRLIHKFFYKGSNSVKIPEMRKMRSGTTVNNCKLRRVPLECFHEIGNNKGDENDHALNNPEVEDDAKRRTEDEEERKARGLARWALCFGSEVDETFLENPSQKDRPSSESRAGSKLISRFKYDPQKYGRGDFSEKLMTSSERSIPNKYLFVATRNKEAK</sequence>
<evidence type="ECO:0000256" key="1">
    <source>
        <dbReference type="SAM" id="MobiDB-lite"/>
    </source>
</evidence>
<dbReference type="AlphaFoldDB" id="A0A1B6GD60"/>
<feature type="region of interest" description="Disordered" evidence="1">
    <location>
        <begin position="237"/>
        <end position="257"/>
    </location>
</feature>
<feature type="region of interest" description="Disordered" evidence="1">
    <location>
        <begin position="24"/>
        <end position="43"/>
    </location>
</feature>
<dbReference type="EMBL" id="GECZ01009526">
    <property type="protein sequence ID" value="JAS60243.1"/>
    <property type="molecule type" value="Transcribed_RNA"/>
</dbReference>
<organism evidence="2">
    <name type="scientific">Cuerna arida</name>
    <dbReference type="NCBI Taxonomy" id="1464854"/>
    <lineage>
        <taxon>Eukaryota</taxon>
        <taxon>Metazoa</taxon>
        <taxon>Ecdysozoa</taxon>
        <taxon>Arthropoda</taxon>
        <taxon>Hexapoda</taxon>
        <taxon>Insecta</taxon>
        <taxon>Pterygota</taxon>
        <taxon>Neoptera</taxon>
        <taxon>Paraneoptera</taxon>
        <taxon>Hemiptera</taxon>
        <taxon>Auchenorrhyncha</taxon>
        <taxon>Membracoidea</taxon>
        <taxon>Cicadellidae</taxon>
        <taxon>Cicadellinae</taxon>
        <taxon>Proconiini</taxon>
        <taxon>Cuerna</taxon>
    </lineage>
</organism>
<feature type="region of interest" description="Disordered" evidence="1">
    <location>
        <begin position="186"/>
        <end position="215"/>
    </location>
</feature>
<reference evidence="2" key="1">
    <citation type="submission" date="2015-11" db="EMBL/GenBank/DDBJ databases">
        <title>De novo transcriptome assembly of four potential Pierce s Disease insect vectors from Arizona vineyards.</title>
        <authorList>
            <person name="Tassone E.E."/>
        </authorList>
    </citation>
    <scope>NUCLEOTIDE SEQUENCE</scope>
</reference>
<gene>
    <name evidence="2" type="ORF">g.16517</name>
</gene>
<protein>
    <submittedName>
        <fullName evidence="2">Uncharacterized protein</fullName>
    </submittedName>
</protein>
<evidence type="ECO:0000313" key="2">
    <source>
        <dbReference type="EMBL" id="JAS60243.1"/>
    </source>
</evidence>
<feature type="non-terminal residue" evidence="2">
    <location>
        <position position="1"/>
    </location>
</feature>
<accession>A0A1B6GD60</accession>
<name>A0A1B6GD60_9HEMI</name>
<feature type="compositionally biased region" description="Basic and acidic residues" evidence="1">
    <location>
        <begin position="205"/>
        <end position="215"/>
    </location>
</feature>
<proteinExistence type="predicted"/>